<keyword evidence="2" id="KW-0805">Transcription regulation</keyword>
<evidence type="ECO:0000256" key="6">
    <source>
        <dbReference type="SAM" id="Coils"/>
    </source>
</evidence>
<dbReference type="EMBL" id="BDGX01000008">
    <property type="protein sequence ID" value="GAV47609.1"/>
    <property type="molecule type" value="Genomic_DNA"/>
</dbReference>
<evidence type="ECO:0000256" key="3">
    <source>
        <dbReference type="ARBA" id="ARBA00023125"/>
    </source>
</evidence>
<organism evidence="9 10">
    <name type="scientific">Zygosaccharomyces rouxii</name>
    <dbReference type="NCBI Taxonomy" id="4956"/>
    <lineage>
        <taxon>Eukaryota</taxon>
        <taxon>Fungi</taxon>
        <taxon>Dikarya</taxon>
        <taxon>Ascomycota</taxon>
        <taxon>Saccharomycotina</taxon>
        <taxon>Saccharomycetes</taxon>
        <taxon>Saccharomycetales</taxon>
        <taxon>Saccharomycetaceae</taxon>
        <taxon>Zygosaccharomyces</taxon>
    </lineage>
</organism>
<proteinExistence type="predicted"/>
<dbReference type="PANTHER" id="PTHR31845">
    <property type="entry name" value="FINGER DOMAIN PROTEIN, PUTATIVE-RELATED"/>
    <property type="match status" value="1"/>
</dbReference>
<evidence type="ECO:0000256" key="7">
    <source>
        <dbReference type="SAM" id="MobiDB-lite"/>
    </source>
</evidence>
<accession>A0A1Q2ZVZ3</accession>
<dbReference type="SUPFAM" id="SSF57701">
    <property type="entry name" value="Zn2/Cys6 DNA-binding domain"/>
    <property type="match status" value="1"/>
</dbReference>
<dbReference type="GO" id="GO:0005634">
    <property type="term" value="C:nucleus"/>
    <property type="evidence" value="ECO:0007669"/>
    <property type="project" value="UniProtKB-SubCell"/>
</dbReference>
<feature type="compositionally biased region" description="Low complexity" evidence="7">
    <location>
        <begin position="91"/>
        <end position="100"/>
    </location>
</feature>
<evidence type="ECO:0000259" key="8">
    <source>
        <dbReference type="PROSITE" id="PS50048"/>
    </source>
</evidence>
<dbReference type="AlphaFoldDB" id="A0A1Q2ZVZ3"/>
<dbReference type="GO" id="GO:0000976">
    <property type="term" value="F:transcription cis-regulatory region binding"/>
    <property type="evidence" value="ECO:0007669"/>
    <property type="project" value="TreeGrafter"/>
</dbReference>
<sequence>MGNYESRRRTKPCASCKQRRLKCQYQETLPCERCVKHGIACFYPDENLRSKAQEPSGVTSSASDPLLRHKQPSTVPLLAVSQASTATQAQVQAQAQDQAQPGVITRDESNPNVVSLVSTDGLWSNSVDQRLDTLQNAIDSVVTICQNNNIEHQHQVGLLQAQLQEQRQEIARLRHVNTATSRYPTASITNHNGASPVELPPLSTLMNNNGKTAGTPLELNKVLSIDEAKELMQIFMENMAQHMLGYQLENLSARELWYRCPVLLLSICAVACPHHPPLASKQGQLISSLKWHCSRLLNDYEAVYETKAVEQTILALIIASLWLESSQMYMSVALHLARTWRIDRRHNNELWRLWCLLYITDGTQNLVSQKSPSVYKQLEPIIKSVREHLVAHIENPELKEVLRENENDNKTEIATNKQLVLLNEVEMDKIKVVQPQLQDIKLCGLVEYHMAIESLFHDKYDKGGSFESAMGLLQPANLGIPWENNLALDKWMVSWTIALQNIDVQQDPWCLKSTLLYYNFARMHINTRWMLERKSNWGNWLEVWKSSDSTETVALRDASREVSLSAAISLLKLATRDRDVSSLFKFLPNHLYVMLFFASMVVLKYPVSTDGLQNSNIKKLRQRYNLVRDFKQMLARSSSSDREFTLKIVSNLKVLMNSFTQECIAKIKAPTNGSPVEEIIKKPDEPSASSTKKKAILAWPSINHGHP</sequence>
<dbReference type="GO" id="GO:0000981">
    <property type="term" value="F:DNA-binding transcription factor activity, RNA polymerase II-specific"/>
    <property type="evidence" value="ECO:0007669"/>
    <property type="project" value="InterPro"/>
</dbReference>
<evidence type="ECO:0000256" key="4">
    <source>
        <dbReference type="ARBA" id="ARBA00023163"/>
    </source>
</evidence>
<protein>
    <recommendedName>
        <fullName evidence="8">Zn(2)-C6 fungal-type domain-containing protein</fullName>
    </recommendedName>
</protein>
<dbReference type="InterPro" id="IPR036864">
    <property type="entry name" value="Zn2-C6_fun-type_DNA-bd_sf"/>
</dbReference>
<dbReference type="InterPro" id="IPR051089">
    <property type="entry name" value="prtT"/>
</dbReference>
<evidence type="ECO:0000256" key="2">
    <source>
        <dbReference type="ARBA" id="ARBA00023015"/>
    </source>
</evidence>
<evidence type="ECO:0000256" key="1">
    <source>
        <dbReference type="ARBA" id="ARBA00004123"/>
    </source>
</evidence>
<evidence type="ECO:0000313" key="10">
    <source>
        <dbReference type="Proteomes" id="UP000187013"/>
    </source>
</evidence>
<comment type="subcellular location">
    <subcellularLocation>
        <location evidence="1">Nucleus</location>
    </subcellularLocation>
</comment>
<keyword evidence="6" id="KW-0175">Coiled coil</keyword>
<dbReference type="Pfam" id="PF00172">
    <property type="entry name" value="Zn_clus"/>
    <property type="match status" value="1"/>
</dbReference>
<feature type="region of interest" description="Disordered" evidence="7">
    <location>
        <begin position="91"/>
        <end position="111"/>
    </location>
</feature>
<feature type="domain" description="Zn(2)-C6 fungal-type" evidence="8">
    <location>
        <begin position="12"/>
        <end position="43"/>
    </location>
</feature>
<dbReference type="SMART" id="SM00066">
    <property type="entry name" value="GAL4"/>
    <property type="match status" value="1"/>
</dbReference>
<dbReference type="CDD" id="cd12148">
    <property type="entry name" value="fungal_TF_MHR"/>
    <property type="match status" value="1"/>
</dbReference>
<dbReference type="InterPro" id="IPR001138">
    <property type="entry name" value="Zn2Cys6_DnaBD"/>
</dbReference>
<dbReference type="CDD" id="cd00067">
    <property type="entry name" value="GAL4"/>
    <property type="match status" value="1"/>
</dbReference>
<keyword evidence="3" id="KW-0238">DNA-binding</keyword>
<keyword evidence="4" id="KW-0804">Transcription</keyword>
<dbReference type="Gene3D" id="4.10.240.10">
    <property type="entry name" value="Zn(2)-C6 fungal-type DNA-binding domain"/>
    <property type="match status" value="1"/>
</dbReference>
<evidence type="ECO:0000256" key="5">
    <source>
        <dbReference type="ARBA" id="ARBA00023242"/>
    </source>
</evidence>
<comment type="caution">
    <text evidence="9">The sequence shown here is derived from an EMBL/GenBank/DDBJ whole genome shotgun (WGS) entry which is preliminary data.</text>
</comment>
<evidence type="ECO:0000313" key="9">
    <source>
        <dbReference type="EMBL" id="GAV47609.1"/>
    </source>
</evidence>
<feature type="coiled-coil region" evidence="6">
    <location>
        <begin position="149"/>
        <end position="176"/>
    </location>
</feature>
<name>A0A1Q2ZVZ3_ZYGRO</name>
<reference evidence="9 10" key="1">
    <citation type="submission" date="2016-08" db="EMBL/GenBank/DDBJ databases">
        <title>Draft genome sequence of allopolyploid Zygosaccharomyces rouxii.</title>
        <authorList>
            <person name="Watanabe J."/>
            <person name="Uehara K."/>
            <person name="Mogi Y."/>
            <person name="Tsukioka Y."/>
        </authorList>
    </citation>
    <scope>NUCLEOTIDE SEQUENCE [LARGE SCALE GENOMIC DNA]</scope>
    <source>
        <strain evidence="9 10">NBRC 110957</strain>
    </source>
</reference>
<dbReference type="PROSITE" id="PS00463">
    <property type="entry name" value="ZN2_CY6_FUNGAL_1"/>
    <property type="match status" value="1"/>
</dbReference>
<dbReference type="GO" id="GO:0008270">
    <property type="term" value="F:zinc ion binding"/>
    <property type="evidence" value="ECO:0007669"/>
    <property type="project" value="InterPro"/>
</dbReference>
<keyword evidence="5" id="KW-0539">Nucleus</keyword>
<dbReference type="OrthoDB" id="4060227at2759"/>
<dbReference type="PROSITE" id="PS50048">
    <property type="entry name" value="ZN2_CY6_FUNGAL_2"/>
    <property type="match status" value="1"/>
</dbReference>
<gene>
    <name evidence="9" type="ORF">ZYGR_0H04550</name>
</gene>
<dbReference type="PANTHER" id="PTHR31845:SF17">
    <property type="entry name" value="ZN(II)2CYS6 TRANSCRIPTION FACTOR (EUROFUNG)"/>
    <property type="match status" value="1"/>
</dbReference>
<dbReference type="Proteomes" id="UP000187013">
    <property type="component" value="Unassembled WGS sequence"/>
</dbReference>
<feature type="region of interest" description="Disordered" evidence="7">
    <location>
        <begin position="677"/>
        <end position="707"/>
    </location>
</feature>
<dbReference type="eggNOG" id="ENOG502QW6D">
    <property type="taxonomic scope" value="Eukaryota"/>
</dbReference>